<dbReference type="Proteomes" id="UP000733379">
    <property type="component" value="Unassembled WGS sequence"/>
</dbReference>
<dbReference type="SMART" id="SM00342">
    <property type="entry name" value="HTH_ARAC"/>
    <property type="match status" value="1"/>
</dbReference>
<dbReference type="InterPro" id="IPR003313">
    <property type="entry name" value="AraC-bd"/>
</dbReference>
<dbReference type="SUPFAM" id="SSF46689">
    <property type="entry name" value="Homeodomain-like"/>
    <property type="match status" value="1"/>
</dbReference>
<dbReference type="PANTHER" id="PTHR11019:SF199">
    <property type="entry name" value="HTH-TYPE TRANSCRIPTIONAL REGULATOR NIMR"/>
    <property type="match status" value="1"/>
</dbReference>
<evidence type="ECO:0000256" key="1">
    <source>
        <dbReference type="ARBA" id="ARBA00023015"/>
    </source>
</evidence>
<dbReference type="Gene3D" id="1.10.10.60">
    <property type="entry name" value="Homeodomain-like"/>
    <property type="match status" value="1"/>
</dbReference>
<dbReference type="InterPro" id="IPR009057">
    <property type="entry name" value="Homeodomain-like_sf"/>
</dbReference>
<feature type="domain" description="HTH araC/xylS-type" evidence="5">
    <location>
        <begin position="188"/>
        <end position="285"/>
    </location>
</feature>
<dbReference type="InterPro" id="IPR011051">
    <property type="entry name" value="RmlC_Cupin_sf"/>
</dbReference>
<evidence type="ECO:0000256" key="3">
    <source>
        <dbReference type="ARBA" id="ARBA00023163"/>
    </source>
</evidence>
<keyword evidence="3" id="KW-0804">Transcription</keyword>
<dbReference type="SUPFAM" id="SSF51182">
    <property type="entry name" value="RmlC-like cupins"/>
    <property type="match status" value="1"/>
</dbReference>
<reference evidence="6 7" key="1">
    <citation type="submission" date="2021-06" db="EMBL/GenBank/DDBJ databases">
        <title>Actinomycetes sequencing.</title>
        <authorList>
            <person name="Shan Q."/>
        </authorList>
    </citation>
    <scope>NUCLEOTIDE SEQUENCE [LARGE SCALE GENOMIC DNA]</scope>
    <source>
        <strain evidence="6 7">NEAU-G5</strain>
    </source>
</reference>
<comment type="caution">
    <text evidence="6">The sequence shown here is derived from an EMBL/GenBank/DDBJ whole genome shotgun (WGS) entry which is preliminary data.</text>
</comment>
<dbReference type="Pfam" id="PF02311">
    <property type="entry name" value="AraC_binding"/>
    <property type="match status" value="1"/>
</dbReference>
<keyword evidence="1" id="KW-0805">Transcription regulation</keyword>
<dbReference type="CDD" id="cd06124">
    <property type="entry name" value="cupin_NimR-like_N"/>
    <property type="match status" value="1"/>
</dbReference>
<dbReference type="Pfam" id="PF12833">
    <property type="entry name" value="HTH_18"/>
    <property type="match status" value="1"/>
</dbReference>
<dbReference type="InterPro" id="IPR018060">
    <property type="entry name" value="HTH_AraC"/>
</dbReference>
<evidence type="ECO:0000313" key="6">
    <source>
        <dbReference type="EMBL" id="MBU3063662.1"/>
    </source>
</evidence>
<evidence type="ECO:0000313" key="7">
    <source>
        <dbReference type="Proteomes" id="UP000733379"/>
    </source>
</evidence>
<dbReference type="Gene3D" id="2.60.120.10">
    <property type="entry name" value="Jelly Rolls"/>
    <property type="match status" value="1"/>
</dbReference>
<feature type="region of interest" description="Disordered" evidence="4">
    <location>
        <begin position="115"/>
        <end position="153"/>
    </location>
</feature>
<name>A0ABS6B040_9NOCA</name>
<evidence type="ECO:0000256" key="2">
    <source>
        <dbReference type="ARBA" id="ARBA00023125"/>
    </source>
</evidence>
<dbReference type="PROSITE" id="PS01124">
    <property type="entry name" value="HTH_ARAC_FAMILY_2"/>
    <property type="match status" value="1"/>
</dbReference>
<sequence length="296" mass="32749">MSIISHRPARPAVAMDLPAGFRFERHMHDNHQLVYMSSGASEVRTDAGSWIAPPDRAIWIPAGCPHAHRFHGPTSFHSMGFATNLIRGRTSPVVLAVTPLARELIIACSTADLPDPAHLPRPEDLPDGGHYSDSAEPAHTSPADEPADEQPALPAPELARMRRVLLDQLRRCPEQPLRRPVAVDPRLRDVCDLVEADLTQVWTLAALGRRAGVAERTLSRLFRTEFAMTYPQWRTQLRLYHATQLLAEGASVTTVAHRCGWATPSAFIDVYRQVLGDTPGRYRAAVARPPRDATQI</sequence>
<dbReference type="EMBL" id="JAHKNI010000006">
    <property type="protein sequence ID" value="MBU3063662.1"/>
    <property type="molecule type" value="Genomic_DNA"/>
</dbReference>
<protein>
    <submittedName>
        <fullName evidence="6">Helix-turn-helix transcriptional regulator</fullName>
    </submittedName>
</protein>
<keyword evidence="7" id="KW-1185">Reference proteome</keyword>
<dbReference type="RefSeq" id="WP_215918576.1">
    <property type="nucleotide sequence ID" value="NZ_JAHKNI010000006.1"/>
</dbReference>
<accession>A0ABS6B040</accession>
<proteinExistence type="predicted"/>
<evidence type="ECO:0000259" key="5">
    <source>
        <dbReference type="PROSITE" id="PS01124"/>
    </source>
</evidence>
<dbReference type="InterPro" id="IPR014710">
    <property type="entry name" value="RmlC-like_jellyroll"/>
</dbReference>
<dbReference type="PANTHER" id="PTHR11019">
    <property type="entry name" value="HTH-TYPE TRANSCRIPTIONAL REGULATOR NIMR"/>
    <property type="match status" value="1"/>
</dbReference>
<keyword evidence="2" id="KW-0238">DNA-binding</keyword>
<gene>
    <name evidence="6" type="ORF">KO481_19270</name>
</gene>
<evidence type="ECO:0000256" key="4">
    <source>
        <dbReference type="SAM" id="MobiDB-lite"/>
    </source>
</evidence>
<organism evidence="6 7">
    <name type="scientific">Nocardia albiluteola</name>
    <dbReference type="NCBI Taxonomy" id="2842303"/>
    <lineage>
        <taxon>Bacteria</taxon>
        <taxon>Bacillati</taxon>
        <taxon>Actinomycetota</taxon>
        <taxon>Actinomycetes</taxon>
        <taxon>Mycobacteriales</taxon>
        <taxon>Nocardiaceae</taxon>
        <taxon>Nocardia</taxon>
    </lineage>
</organism>